<dbReference type="PANTHER" id="PTHR45661:SF3">
    <property type="entry name" value="IG-LIKE DOMAIN-CONTAINING PROTEIN"/>
    <property type="match status" value="1"/>
</dbReference>
<dbReference type="InterPro" id="IPR053139">
    <property type="entry name" value="Surface_bspA-like"/>
</dbReference>
<dbReference type="SMR" id="A2ESA5"/>
<dbReference type="InterPro" id="IPR026906">
    <property type="entry name" value="LRR_5"/>
</dbReference>
<protein>
    <submittedName>
        <fullName evidence="1">Surface antigen BspA-like</fullName>
    </submittedName>
</protein>
<name>A2ESA5_TRIV3</name>
<dbReference type="KEGG" id="tva:4762331"/>
<dbReference type="AlphaFoldDB" id="A2ESA5"/>
<organism evidence="1 2">
    <name type="scientific">Trichomonas vaginalis (strain ATCC PRA-98 / G3)</name>
    <dbReference type="NCBI Taxonomy" id="412133"/>
    <lineage>
        <taxon>Eukaryota</taxon>
        <taxon>Metamonada</taxon>
        <taxon>Parabasalia</taxon>
        <taxon>Trichomonadida</taxon>
        <taxon>Trichomonadidae</taxon>
        <taxon>Trichomonas</taxon>
    </lineage>
</organism>
<reference evidence="1" key="2">
    <citation type="journal article" date="2007" name="Science">
        <title>Draft genome sequence of the sexually transmitted pathogen Trichomonas vaginalis.</title>
        <authorList>
            <person name="Carlton J.M."/>
            <person name="Hirt R.P."/>
            <person name="Silva J.C."/>
            <person name="Delcher A.L."/>
            <person name="Schatz M."/>
            <person name="Zhao Q."/>
            <person name="Wortman J.R."/>
            <person name="Bidwell S.L."/>
            <person name="Alsmark U.C.M."/>
            <person name="Besteiro S."/>
            <person name="Sicheritz-Ponten T."/>
            <person name="Noel C.J."/>
            <person name="Dacks J.B."/>
            <person name="Foster P.G."/>
            <person name="Simillion C."/>
            <person name="Van de Peer Y."/>
            <person name="Miranda-Saavedra D."/>
            <person name="Barton G.J."/>
            <person name="Westrop G.D."/>
            <person name="Mueller S."/>
            <person name="Dessi D."/>
            <person name="Fiori P.L."/>
            <person name="Ren Q."/>
            <person name="Paulsen I."/>
            <person name="Zhang H."/>
            <person name="Bastida-Corcuera F.D."/>
            <person name="Simoes-Barbosa A."/>
            <person name="Brown M.T."/>
            <person name="Hayes R.D."/>
            <person name="Mukherjee M."/>
            <person name="Okumura C.Y."/>
            <person name="Schneider R."/>
            <person name="Smith A.J."/>
            <person name="Vanacova S."/>
            <person name="Villalvazo M."/>
            <person name="Haas B.J."/>
            <person name="Pertea M."/>
            <person name="Feldblyum T.V."/>
            <person name="Utterback T.R."/>
            <person name="Shu C.L."/>
            <person name="Osoegawa K."/>
            <person name="de Jong P.J."/>
            <person name="Hrdy I."/>
            <person name="Horvathova L."/>
            <person name="Zubacova Z."/>
            <person name="Dolezal P."/>
            <person name="Malik S.B."/>
            <person name="Logsdon J.M. Jr."/>
            <person name="Henze K."/>
            <person name="Gupta A."/>
            <person name="Wang C.C."/>
            <person name="Dunne R.L."/>
            <person name="Upcroft J.A."/>
            <person name="Upcroft P."/>
            <person name="White O."/>
            <person name="Salzberg S.L."/>
            <person name="Tang P."/>
            <person name="Chiu C.-H."/>
            <person name="Lee Y.-S."/>
            <person name="Embley T.M."/>
            <person name="Coombs G.H."/>
            <person name="Mottram J.C."/>
            <person name="Tachezy J."/>
            <person name="Fraser-Liggett C.M."/>
            <person name="Johnson P.J."/>
        </authorList>
    </citation>
    <scope>NUCLEOTIDE SEQUENCE [LARGE SCALE GENOMIC DNA]</scope>
    <source>
        <strain evidence="1">G3</strain>
    </source>
</reference>
<dbReference type="Proteomes" id="UP000001542">
    <property type="component" value="Unassembled WGS sequence"/>
</dbReference>
<gene>
    <name evidence="1" type="ORF">TVAG_194340</name>
</gene>
<accession>A2ESA5</accession>
<dbReference type="PANTHER" id="PTHR45661">
    <property type="entry name" value="SURFACE ANTIGEN"/>
    <property type="match status" value="1"/>
</dbReference>
<dbReference type="STRING" id="5722.A2ESA5"/>
<keyword evidence="2" id="KW-1185">Reference proteome</keyword>
<dbReference type="VEuPathDB" id="TrichDB:TVAG_194340"/>
<dbReference type="InterPro" id="IPR032675">
    <property type="entry name" value="LRR_dom_sf"/>
</dbReference>
<proteinExistence type="predicted"/>
<reference evidence="1" key="1">
    <citation type="submission" date="2006-10" db="EMBL/GenBank/DDBJ databases">
        <authorList>
            <person name="Amadeo P."/>
            <person name="Zhao Q."/>
            <person name="Wortman J."/>
            <person name="Fraser-Liggett C."/>
            <person name="Carlton J."/>
        </authorList>
    </citation>
    <scope>NUCLEOTIDE SEQUENCE</scope>
    <source>
        <strain evidence="1">G3</strain>
    </source>
</reference>
<evidence type="ECO:0000313" key="2">
    <source>
        <dbReference type="Proteomes" id="UP000001542"/>
    </source>
</evidence>
<dbReference type="SUPFAM" id="SSF52058">
    <property type="entry name" value="L domain-like"/>
    <property type="match status" value="1"/>
</dbReference>
<dbReference type="Gene3D" id="3.80.10.10">
    <property type="entry name" value="Ribonuclease Inhibitor"/>
    <property type="match status" value="2"/>
</dbReference>
<evidence type="ECO:0000313" key="1">
    <source>
        <dbReference type="EMBL" id="EAY04469.1"/>
    </source>
</evidence>
<dbReference type="Pfam" id="PF13306">
    <property type="entry name" value="LRR_5"/>
    <property type="match status" value="3"/>
</dbReference>
<dbReference type="VEuPathDB" id="TrichDB:TVAGG3_0716080"/>
<dbReference type="InParanoid" id="A2ESA5"/>
<sequence>MRFKEVETLYHLLRFQKDLNLKQSTIVHLHNAKKLSSVDLSNCNFLTNIGIKAFYECSTLSNVILPTNLDIISRNCFGYCDLRTINIPNNIKEMKNRCFNFNNNLKTVTITDNSMLTRIKEYSMQGSIIETIFLPKNVNYFAANSFENSRTLKTITCNPSNPSFSVMDGVLYNKEKTMLVKYPANHGTSFEIPEKVTRIGFCAFIYSVIESITFPSNLKTIEGWAFAFTNLKTLKIPDTVTEIYNGVFAGCVYLGEITLGAGMTYIPNNCFSNAKITKIIIPENITSIGDYAFSDCPNLKEVVLPSTITNLGGSCFPTNVNISFPSDAKLSLDDQQILYDLDKIVLIMCLKKSSSYIIPETVSTIRAPAFKDMTDLTKIEFRSGTTLKTIESSAFCTLKETIITNNCTC</sequence>
<dbReference type="RefSeq" id="XP_001316692.1">
    <property type="nucleotide sequence ID" value="XM_001316657.1"/>
</dbReference>
<dbReference type="EMBL" id="DS113474">
    <property type="protein sequence ID" value="EAY04469.1"/>
    <property type="molecule type" value="Genomic_DNA"/>
</dbReference>